<organism evidence="1 2">
    <name type="scientific">Pseudomonas asuensis</name>
    <dbReference type="NCBI Taxonomy" id="1825787"/>
    <lineage>
        <taxon>Bacteria</taxon>
        <taxon>Pseudomonadati</taxon>
        <taxon>Pseudomonadota</taxon>
        <taxon>Gammaproteobacteria</taxon>
        <taxon>Pseudomonadales</taxon>
        <taxon>Pseudomonadaceae</taxon>
        <taxon>Pseudomonas</taxon>
    </lineage>
</organism>
<gene>
    <name evidence="1" type="ORF">GCM10009425_28150</name>
</gene>
<comment type="caution">
    <text evidence="1">The sequence shown here is derived from an EMBL/GenBank/DDBJ whole genome shotgun (WGS) entry which is preliminary data.</text>
</comment>
<reference evidence="2" key="1">
    <citation type="journal article" date="2019" name="Int. J. Syst. Evol. Microbiol.">
        <title>The Global Catalogue of Microorganisms (GCM) 10K type strain sequencing project: providing services to taxonomists for standard genome sequencing and annotation.</title>
        <authorList>
            <consortium name="The Broad Institute Genomics Platform"/>
            <consortium name="The Broad Institute Genome Sequencing Center for Infectious Disease"/>
            <person name="Wu L."/>
            <person name="Ma J."/>
        </authorList>
    </citation>
    <scope>NUCLEOTIDE SEQUENCE [LARGE SCALE GENOMIC DNA]</scope>
    <source>
        <strain evidence="2">JCM 13501</strain>
    </source>
</reference>
<protein>
    <submittedName>
        <fullName evidence="1">Uncharacterized protein</fullName>
    </submittedName>
</protein>
<evidence type="ECO:0000313" key="1">
    <source>
        <dbReference type="EMBL" id="GGM15620.1"/>
    </source>
</evidence>
<proteinExistence type="predicted"/>
<name>A0ABQ2GX50_9PSED</name>
<accession>A0ABQ2GX50</accession>
<keyword evidence="2" id="KW-1185">Reference proteome</keyword>
<sequence length="69" mass="7833">MMSKPDDETRFNSDLLALMSVIPRYEDALHEIASMCHVDKSMLFSSCQKLYLAPVQAVTAAMCSTFWKK</sequence>
<dbReference type="Proteomes" id="UP000616499">
    <property type="component" value="Unassembled WGS sequence"/>
</dbReference>
<evidence type="ECO:0000313" key="2">
    <source>
        <dbReference type="Proteomes" id="UP000616499"/>
    </source>
</evidence>
<dbReference type="EMBL" id="BMNW01000006">
    <property type="protein sequence ID" value="GGM15620.1"/>
    <property type="molecule type" value="Genomic_DNA"/>
</dbReference>